<dbReference type="PROSITE" id="PS51880">
    <property type="entry name" value="TGS"/>
    <property type="match status" value="1"/>
</dbReference>
<comment type="function">
    <text evidence="3">In eubacteria ppGpp (guanosine 3'-diphosphate 5'-diphosphate) is a mediator of the stringent response that coordinates a variety of cellular activities in response to changes in nutritional abundance.</text>
</comment>
<dbReference type="PROSITE" id="PS51671">
    <property type="entry name" value="ACT"/>
    <property type="match status" value="1"/>
</dbReference>
<dbReference type="InterPro" id="IPR043519">
    <property type="entry name" value="NT_sf"/>
</dbReference>
<dbReference type="SUPFAM" id="SSF81271">
    <property type="entry name" value="TGS-like"/>
    <property type="match status" value="1"/>
</dbReference>
<dbReference type="InterPro" id="IPR003607">
    <property type="entry name" value="HD/PDEase_dom"/>
</dbReference>
<evidence type="ECO:0000313" key="8">
    <source>
        <dbReference type="Proteomes" id="UP000555828"/>
    </source>
</evidence>
<accession>A0A841GHE2</accession>
<dbReference type="InterPro" id="IPR004811">
    <property type="entry name" value="RelA/Spo_fam"/>
</dbReference>
<dbReference type="SMART" id="SM00954">
    <property type="entry name" value="RelA_SpoT"/>
    <property type="match status" value="1"/>
</dbReference>
<dbReference type="Gene3D" id="3.30.460.10">
    <property type="entry name" value="Beta Polymerase, domain 2"/>
    <property type="match status" value="1"/>
</dbReference>
<keyword evidence="2" id="KW-0694">RNA-binding</keyword>
<feature type="domain" description="ACT" evidence="4">
    <location>
        <begin position="635"/>
        <end position="708"/>
    </location>
</feature>
<protein>
    <submittedName>
        <fullName evidence="7">GTP pyrophosphokinase</fullName>
        <ecNumber evidence="7">2.7.6.5</ecNumber>
    </submittedName>
</protein>
<dbReference type="SMART" id="SM00471">
    <property type="entry name" value="HDc"/>
    <property type="match status" value="1"/>
</dbReference>
<sequence>MINTEKYIKNLETVLKRKLSETEKEKIKKAVKLAEYGHEGYYRKSGEPFITHPIEVSKILASLKLDITTIISGILHDTVEDSEGKVTLKEIEEMFGKEVALIVDGVTKVSKINAPVGNIEQKKKSETIQKMLFAMAEDVRVIFVKLADRLHNMRTIQYVEDEEKKKYKALETLEVYAPIAHKLGIHVIKWELEDLSFKVLYPKEYYMIKELVSEKKKEREERTNEYVNQLKLALKENNINAKVEGRYKHYYSIWKKMKEKNKKFEEIYDLIGIRAIVKDVQTCYTALGVVHHIWVPLPGRFKDYIAAPKSNGYKSIHTTVVTQYGEPLEIQIRDNQMHNEAEYGLIAHWIYKEKNVDLKQKWLLQLLDWRKELLQGSTNLSELKNELQLDEVFVLTPKGEIIHMPLGSTVIDFAYAIHTEIGHHFAGAKVNGKIVPINYKLKNGDVVEILVNKSSKGPSLSWIKYAKSPRTKAKIRRFFREKEKEKLIESGKDVIRKLSKRLNISIEKLLEHEKVNEFIKNHNLSIDEFYTRIGEGSITFNDLLELIENKPEKNYKKKTKASKKIKNAVEIDGISNIDIHIAKCCMPVPGDEIVGVASRRGITIHRINCKNIRDIDEDRLFKAKWLSDDSNEFLTNLEIEFDKNERLAEIMNLLVSKNINVKSFKLNESKNWNSVFAHLTIVVKSLNELNDIISQLNKKSGILRVRRR</sequence>
<keyword evidence="7" id="KW-0418">Kinase</keyword>
<keyword evidence="7" id="KW-0808">Transferase</keyword>
<dbReference type="Pfam" id="PF13328">
    <property type="entry name" value="HD_4"/>
    <property type="match status" value="1"/>
</dbReference>
<dbReference type="PROSITE" id="PS50889">
    <property type="entry name" value="S4"/>
    <property type="match status" value="1"/>
</dbReference>
<evidence type="ECO:0000313" key="7">
    <source>
        <dbReference type="EMBL" id="MBB6061767.1"/>
    </source>
</evidence>
<dbReference type="GO" id="GO:0016301">
    <property type="term" value="F:kinase activity"/>
    <property type="evidence" value="ECO:0007669"/>
    <property type="project" value="UniProtKB-KW"/>
</dbReference>
<dbReference type="InterPro" id="IPR012675">
    <property type="entry name" value="Beta-grasp_dom_sf"/>
</dbReference>
<evidence type="ECO:0000259" key="4">
    <source>
        <dbReference type="PROSITE" id="PS51671"/>
    </source>
</evidence>
<keyword evidence="8" id="KW-1185">Reference proteome</keyword>
<comment type="pathway">
    <text evidence="1">Purine metabolism.</text>
</comment>
<dbReference type="InterPro" id="IPR004095">
    <property type="entry name" value="TGS"/>
</dbReference>
<dbReference type="Proteomes" id="UP000555828">
    <property type="component" value="Unassembled WGS sequence"/>
</dbReference>
<dbReference type="InterPro" id="IPR007685">
    <property type="entry name" value="RelA_SpoT"/>
</dbReference>
<evidence type="ECO:0000259" key="5">
    <source>
        <dbReference type="PROSITE" id="PS51831"/>
    </source>
</evidence>
<dbReference type="Gene3D" id="3.10.20.30">
    <property type="match status" value="1"/>
</dbReference>
<organism evidence="7 8">
    <name type="scientific">Thermosipho japonicus</name>
    <dbReference type="NCBI Taxonomy" id="90323"/>
    <lineage>
        <taxon>Bacteria</taxon>
        <taxon>Thermotogati</taxon>
        <taxon>Thermotogota</taxon>
        <taxon>Thermotogae</taxon>
        <taxon>Thermotogales</taxon>
        <taxon>Fervidobacteriaceae</taxon>
        <taxon>Thermosipho</taxon>
    </lineage>
</organism>
<gene>
    <name evidence="7" type="ORF">HNP65_000189</name>
</gene>
<dbReference type="Gene3D" id="3.30.70.260">
    <property type="match status" value="1"/>
</dbReference>
<evidence type="ECO:0000256" key="2">
    <source>
        <dbReference type="PROSITE-ProRule" id="PRU00182"/>
    </source>
</evidence>
<dbReference type="FunFam" id="3.10.20.30:FF:000002">
    <property type="entry name" value="GTP pyrophosphokinase (RelA/SpoT)"/>
    <property type="match status" value="1"/>
</dbReference>
<dbReference type="PANTHER" id="PTHR21262:SF31">
    <property type="entry name" value="GTP PYROPHOSPHOKINASE"/>
    <property type="match status" value="1"/>
</dbReference>
<dbReference type="PANTHER" id="PTHR21262">
    <property type="entry name" value="GUANOSINE-3',5'-BIS DIPHOSPHATE 3'-PYROPHOSPHOHYDROLASE"/>
    <property type="match status" value="1"/>
</dbReference>
<proteinExistence type="inferred from homology"/>
<dbReference type="CDD" id="cd05399">
    <property type="entry name" value="NT_Rel-Spo_like"/>
    <property type="match status" value="1"/>
</dbReference>
<dbReference type="GO" id="GO:0003723">
    <property type="term" value="F:RNA binding"/>
    <property type="evidence" value="ECO:0007669"/>
    <property type="project" value="UniProtKB-KW"/>
</dbReference>
<feature type="domain" description="HD" evidence="5">
    <location>
        <begin position="49"/>
        <end position="153"/>
    </location>
</feature>
<reference evidence="7 8" key="1">
    <citation type="submission" date="2020-08" db="EMBL/GenBank/DDBJ databases">
        <title>Genomic Encyclopedia of Type Strains, Phase IV (KMG-IV): sequencing the most valuable type-strain genomes for metagenomic binning, comparative biology and taxonomic classification.</title>
        <authorList>
            <person name="Goeker M."/>
        </authorList>
    </citation>
    <scope>NUCLEOTIDE SEQUENCE [LARGE SCALE GENOMIC DNA]</scope>
    <source>
        <strain evidence="7 8">DSM 13481</strain>
    </source>
</reference>
<evidence type="ECO:0000259" key="6">
    <source>
        <dbReference type="PROSITE" id="PS51880"/>
    </source>
</evidence>
<dbReference type="InterPro" id="IPR033655">
    <property type="entry name" value="TGS_RelA/SpoT"/>
</dbReference>
<dbReference type="InterPro" id="IPR002912">
    <property type="entry name" value="ACT_dom"/>
</dbReference>
<dbReference type="GO" id="GO:0005886">
    <property type="term" value="C:plasma membrane"/>
    <property type="evidence" value="ECO:0007669"/>
    <property type="project" value="TreeGrafter"/>
</dbReference>
<dbReference type="NCBIfam" id="TIGR00691">
    <property type="entry name" value="spoT_relA"/>
    <property type="match status" value="1"/>
</dbReference>
<dbReference type="InterPro" id="IPR006674">
    <property type="entry name" value="HD_domain"/>
</dbReference>
<dbReference type="CDD" id="cd00077">
    <property type="entry name" value="HDc"/>
    <property type="match status" value="1"/>
</dbReference>
<dbReference type="GO" id="GO:0015969">
    <property type="term" value="P:guanosine tetraphosphate metabolic process"/>
    <property type="evidence" value="ECO:0007669"/>
    <property type="project" value="InterPro"/>
</dbReference>
<comment type="similarity">
    <text evidence="3">Belongs to the relA/spoT family.</text>
</comment>
<dbReference type="Pfam" id="PF13291">
    <property type="entry name" value="ACT_4"/>
    <property type="match status" value="1"/>
</dbReference>
<dbReference type="EC" id="2.7.6.5" evidence="7"/>
<dbReference type="InterPro" id="IPR012676">
    <property type="entry name" value="TGS-like"/>
</dbReference>
<dbReference type="GO" id="GO:0008728">
    <property type="term" value="F:GTP diphosphokinase activity"/>
    <property type="evidence" value="ECO:0007669"/>
    <property type="project" value="UniProtKB-EC"/>
</dbReference>
<dbReference type="SUPFAM" id="SSF81301">
    <property type="entry name" value="Nucleotidyltransferase"/>
    <property type="match status" value="1"/>
</dbReference>
<dbReference type="CDD" id="cd01668">
    <property type="entry name" value="TGS_RSH"/>
    <property type="match status" value="1"/>
</dbReference>
<dbReference type="Pfam" id="PF04607">
    <property type="entry name" value="RelA_SpoT"/>
    <property type="match status" value="1"/>
</dbReference>
<name>A0A841GHE2_9BACT</name>
<comment type="caution">
    <text evidence="7">The sequence shown here is derived from an EMBL/GenBank/DDBJ whole genome shotgun (WGS) entry which is preliminary data.</text>
</comment>
<dbReference type="PROSITE" id="PS51831">
    <property type="entry name" value="HD"/>
    <property type="match status" value="1"/>
</dbReference>
<evidence type="ECO:0000256" key="1">
    <source>
        <dbReference type="ARBA" id="ARBA00025704"/>
    </source>
</evidence>
<dbReference type="Gene3D" id="1.10.3210.10">
    <property type="entry name" value="Hypothetical protein af1432"/>
    <property type="match status" value="1"/>
</dbReference>
<dbReference type="FunFam" id="1.10.3210.10:FF:000001">
    <property type="entry name" value="GTP pyrophosphokinase RelA"/>
    <property type="match status" value="1"/>
</dbReference>
<dbReference type="FunFam" id="3.30.460.10:FF:000001">
    <property type="entry name" value="GTP pyrophosphokinase RelA"/>
    <property type="match status" value="1"/>
</dbReference>
<dbReference type="RefSeq" id="WP_184618532.1">
    <property type="nucleotide sequence ID" value="NZ_JACHEX010000001.1"/>
</dbReference>
<evidence type="ECO:0000256" key="3">
    <source>
        <dbReference type="RuleBase" id="RU003847"/>
    </source>
</evidence>
<dbReference type="Pfam" id="PF02824">
    <property type="entry name" value="TGS"/>
    <property type="match status" value="1"/>
</dbReference>
<feature type="domain" description="TGS" evidence="6">
    <location>
        <begin position="388"/>
        <end position="451"/>
    </location>
</feature>
<dbReference type="SUPFAM" id="SSF109604">
    <property type="entry name" value="HD-domain/PDEase-like"/>
    <property type="match status" value="1"/>
</dbReference>
<dbReference type="AlphaFoldDB" id="A0A841GHE2"/>
<dbReference type="EMBL" id="JACHEX010000001">
    <property type="protein sequence ID" value="MBB6061767.1"/>
    <property type="molecule type" value="Genomic_DNA"/>
</dbReference>